<dbReference type="SUPFAM" id="SSF48008">
    <property type="entry name" value="GntR ligand-binding domain-like"/>
    <property type="match status" value="1"/>
</dbReference>
<dbReference type="InterPro" id="IPR011711">
    <property type="entry name" value="GntR_C"/>
</dbReference>
<dbReference type="PANTHER" id="PTHR43537:SF5">
    <property type="entry name" value="UXU OPERON TRANSCRIPTIONAL REGULATOR"/>
    <property type="match status" value="1"/>
</dbReference>
<proteinExistence type="predicted"/>
<dbReference type="EMBL" id="BAAAHE010000011">
    <property type="protein sequence ID" value="GAA0615320.1"/>
    <property type="molecule type" value="Genomic_DNA"/>
</dbReference>
<evidence type="ECO:0000259" key="5">
    <source>
        <dbReference type="PROSITE" id="PS50949"/>
    </source>
</evidence>
<comment type="caution">
    <text evidence="6">The sequence shown here is derived from an EMBL/GenBank/DDBJ whole genome shotgun (WGS) entry which is preliminary data.</text>
</comment>
<evidence type="ECO:0000313" key="7">
    <source>
        <dbReference type="Proteomes" id="UP001500957"/>
    </source>
</evidence>
<dbReference type="InterPro" id="IPR036390">
    <property type="entry name" value="WH_DNA-bd_sf"/>
</dbReference>
<dbReference type="Proteomes" id="UP001500957">
    <property type="component" value="Unassembled WGS sequence"/>
</dbReference>
<dbReference type="PROSITE" id="PS50949">
    <property type="entry name" value="HTH_GNTR"/>
    <property type="match status" value="1"/>
</dbReference>
<feature type="region of interest" description="Disordered" evidence="4">
    <location>
        <begin position="1"/>
        <end position="24"/>
    </location>
</feature>
<dbReference type="Pfam" id="PF00392">
    <property type="entry name" value="GntR"/>
    <property type="match status" value="1"/>
</dbReference>
<evidence type="ECO:0000256" key="2">
    <source>
        <dbReference type="ARBA" id="ARBA00023125"/>
    </source>
</evidence>
<dbReference type="InterPro" id="IPR036388">
    <property type="entry name" value="WH-like_DNA-bd_sf"/>
</dbReference>
<evidence type="ECO:0000256" key="1">
    <source>
        <dbReference type="ARBA" id="ARBA00023015"/>
    </source>
</evidence>
<keyword evidence="1" id="KW-0805">Transcription regulation</keyword>
<dbReference type="CDD" id="cd07377">
    <property type="entry name" value="WHTH_GntR"/>
    <property type="match status" value="1"/>
</dbReference>
<evidence type="ECO:0000313" key="6">
    <source>
        <dbReference type="EMBL" id="GAA0615320.1"/>
    </source>
</evidence>
<dbReference type="SMART" id="SM00345">
    <property type="entry name" value="HTH_GNTR"/>
    <property type="match status" value="1"/>
</dbReference>
<feature type="compositionally biased region" description="Acidic residues" evidence="4">
    <location>
        <begin position="1"/>
        <end position="10"/>
    </location>
</feature>
<accession>A0ABP3RVB7</accession>
<dbReference type="InterPro" id="IPR008920">
    <property type="entry name" value="TF_FadR/GntR_C"/>
</dbReference>
<feature type="domain" description="HTH gntR-type" evidence="5">
    <location>
        <begin position="29"/>
        <end position="99"/>
    </location>
</feature>
<dbReference type="SUPFAM" id="SSF46785">
    <property type="entry name" value="Winged helix' DNA-binding domain"/>
    <property type="match status" value="1"/>
</dbReference>
<gene>
    <name evidence="6" type="ORF">GCM10009547_16570</name>
</gene>
<evidence type="ECO:0000256" key="3">
    <source>
        <dbReference type="ARBA" id="ARBA00023163"/>
    </source>
</evidence>
<dbReference type="PANTHER" id="PTHR43537">
    <property type="entry name" value="TRANSCRIPTIONAL REGULATOR, GNTR FAMILY"/>
    <property type="match status" value="1"/>
</dbReference>
<dbReference type="PRINTS" id="PR00035">
    <property type="entry name" value="HTHGNTR"/>
</dbReference>
<keyword evidence="3" id="KW-0804">Transcription</keyword>
<keyword evidence="7" id="KW-1185">Reference proteome</keyword>
<dbReference type="InterPro" id="IPR000524">
    <property type="entry name" value="Tscrpt_reg_HTH_GntR"/>
</dbReference>
<dbReference type="Pfam" id="PF07729">
    <property type="entry name" value="FCD"/>
    <property type="match status" value="1"/>
</dbReference>
<protein>
    <submittedName>
        <fullName evidence="6">FCD domain-containing protein</fullName>
    </submittedName>
</protein>
<reference evidence="7" key="1">
    <citation type="journal article" date="2019" name="Int. J. Syst. Evol. Microbiol.">
        <title>The Global Catalogue of Microorganisms (GCM) 10K type strain sequencing project: providing services to taxonomists for standard genome sequencing and annotation.</title>
        <authorList>
            <consortium name="The Broad Institute Genomics Platform"/>
            <consortium name="The Broad Institute Genome Sequencing Center for Infectious Disease"/>
            <person name="Wu L."/>
            <person name="Ma J."/>
        </authorList>
    </citation>
    <scope>NUCLEOTIDE SEQUENCE [LARGE SCALE GENOMIC DNA]</scope>
    <source>
        <strain evidence="7">JCM 10671</strain>
    </source>
</reference>
<evidence type="ECO:0000256" key="4">
    <source>
        <dbReference type="SAM" id="MobiDB-lite"/>
    </source>
</evidence>
<dbReference type="Gene3D" id="1.20.120.530">
    <property type="entry name" value="GntR ligand-binding domain-like"/>
    <property type="match status" value="1"/>
</dbReference>
<dbReference type="SMART" id="SM00895">
    <property type="entry name" value="FCD"/>
    <property type="match status" value="1"/>
</dbReference>
<name>A0ABP3RVB7_9ACTN</name>
<sequence length="268" mass="28905">MQVGTVEEDVTTPTAAAEPSQDERRVRLPKMAELVALDLRRRIIRNELAEGEALPGEAALMSQYGVSRPTLREALRVLESESLIVIQRGARGGARVCAPRREVAARYAGLLLQYQGTTLADVCEVRSLLEVPCVRMLARRGRADDIAQLRGALEAAEEAGLTAEERARRHNDFHQLLLSLTGNSTLVLLGQLVQEIIDQAGVSRAQGESGPDAELAARTAAEAHRRLIELIDVGDAGTAEALWDKHLADGAAHAFGAAGEEKLLDILT</sequence>
<dbReference type="Gene3D" id="1.10.10.10">
    <property type="entry name" value="Winged helix-like DNA-binding domain superfamily/Winged helix DNA-binding domain"/>
    <property type="match status" value="1"/>
</dbReference>
<keyword evidence="2" id="KW-0238">DNA-binding</keyword>
<organism evidence="6 7">
    <name type="scientific">Sporichthya brevicatena</name>
    <dbReference type="NCBI Taxonomy" id="171442"/>
    <lineage>
        <taxon>Bacteria</taxon>
        <taxon>Bacillati</taxon>
        <taxon>Actinomycetota</taxon>
        <taxon>Actinomycetes</taxon>
        <taxon>Sporichthyales</taxon>
        <taxon>Sporichthyaceae</taxon>
        <taxon>Sporichthya</taxon>
    </lineage>
</organism>